<gene>
    <name evidence="1" type="ORF">SPRI_1472</name>
</gene>
<accession>A0A0M4D2B7</accession>
<evidence type="ECO:0000313" key="2">
    <source>
        <dbReference type="Proteomes" id="UP000060513"/>
    </source>
</evidence>
<organism evidence="1">
    <name type="scientific">Streptomyces pristinaespiralis</name>
    <dbReference type="NCBI Taxonomy" id="38300"/>
    <lineage>
        <taxon>Bacteria</taxon>
        <taxon>Bacillati</taxon>
        <taxon>Actinomycetota</taxon>
        <taxon>Actinomycetes</taxon>
        <taxon>Kitasatosporales</taxon>
        <taxon>Streptomycetaceae</taxon>
        <taxon>Streptomyces</taxon>
    </lineage>
</organism>
<sequence>MELWVGVIAVVGTLLGAVVSHSLQSRTARRLHTEALSAETRRELRQAAARLLAAETVLRRLQYDRWAARNAALTERNAADSAALAARSDVIAALAEVQLLTEDGEVRERLADLADATFTLHQASDEEDLAARSHRARAAADGVVDTVGRLIRS</sequence>
<proteinExistence type="predicted"/>
<dbReference type="Proteomes" id="UP000060513">
    <property type="component" value="Chromosome"/>
</dbReference>
<dbReference type="EMBL" id="CP011340">
    <property type="protein sequence ID" value="ALC19778.1"/>
    <property type="molecule type" value="Genomic_DNA"/>
</dbReference>
<dbReference type="KEGG" id="spri:SPRI_1472"/>
<reference evidence="1 2" key="1">
    <citation type="submission" date="2015-08" db="EMBL/GenBank/DDBJ databases">
        <title>Genome sequence of the pristinamycin over-producing bacterium Streptomyces pristinaespiralis HCCB10218.</title>
        <authorList>
            <person name="Tian J."/>
            <person name="Yang J."/>
            <person name="Li L."/>
            <person name="Ruan L."/>
            <person name="Wei W."/>
            <person name="Zheng G."/>
            <person name="Wei Z."/>
            <person name="Yang S."/>
            <person name="Ge M."/>
            <person name="Jiang W."/>
            <person name="Lu Y."/>
        </authorList>
    </citation>
    <scope>NUCLEOTIDE SEQUENCE [LARGE SCALE GENOMIC DNA]</scope>
    <source>
        <strain evidence="1 2">HCCB 10218</strain>
    </source>
</reference>
<evidence type="ECO:0008006" key="3">
    <source>
        <dbReference type="Google" id="ProtNLM"/>
    </source>
</evidence>
<dbReference type="RefSeq" id="WP_005309871.1">
    <property type="nucleotide sequence ID" value="NZ_CP011340.1"/>
</dbReference>
<protein>
    <recommendedName>
        <fullName evidence="3">Protein kilB</fullName>
    </recommendedName>
</protein>
<dbReference type="PATRIC" id="fig|38300.4.peg.1573"/>
<dbReference type="STRING" id="38300.SPRI_1472"/>
<dbReference type="AlphaFoldDB" id="A0A0M4D2B7"/>
<evidence type="ECO:0000313" key="1">
    <source>
        <dbReference type="EMBL" id="ALC19778.1"/>
    </source>
</evidence>
<name>A0A0M4D2B7_STRPR</name>